<reference evidence="2" key="1">
    <citation type="submission" date="2020-07" db="EMBL/GenBank/DDBJ databases">
        <title>Genome sequence and genetic diversity analysis of an under-domesticated orphan crop, white fonio (Digitaria exilis).</title>
        <authorList>
            <person name="Bennetzen J.L."/>
            <person name="Chen S."/>
            <person name="Ma X."/>
            <person name="Wang X."/>
            <person name="Yssel A.E.J."/>
            <person name="Chaluvadi S.R."/>
            <person name="Johnson M."/>
            <person name="Gangashetty P."/>
            <person name="Hamidou F."/>
            <person name="Sanogo M.D."/>
            <person name="Zwaenepoel A."/>
            <person name="Wallace J."/>
            <person name="Van De Peer Y."/>
            <person name="Van Deynze A."/>
        </authorList>
    </citation>
    <scope>NUCLEOTIDE SEQUENCE</scope>
    <source>
        <tissue evidence="2">Leaves</tissue>
    </source>
</reference>
<gene>
    <name evidence="2" type="ORF">HU200_066057</name>
</gene>
<dbReference type="InterPro" id="IPR017451">
    <property type="entry name" value="F-box-assoc_interact_dom"/>
</dbReference>
<dbReference type="Pfam" id="PF00646">
    <property type="entry name" value="F-box"/>
    <property type="match status" value="2"/>
</dbReference>
<protein>
    <recommendedName>
        <fullName evidence="1">F-box domain-containing protein</fullName>
    </recommendedName>
</protein>
<dbReference type="Pfam" id="PF08268">
    <property type="entry name" value="FBA_3"/>
    <property type="match status" value="1"/>
</dbReference>
<dbReference type="InterPro" id="IPR001810">
    <property type="entry name" value="F-box_dom"/>
</dbReference>
<feature type="domain" description="F-box" evidence="1">
    <location>
        <begin position="1"/>
        <end position="36"/>
    </location>
</feature>
<dbReference type="InterPro" id="IPR013187">
    <property type="entry name" value="F-box-assoc_dom_typ3"/>
</dbReference>
<keyword evidence="3" id="KW-1185">Reference proteome</keyword>
<proteinExistence type="predicted"/>
<dbReference type="InterPro" id="IPR036047">
    <property type="entry name" value="F-box-like_dom_sf"/>
</dbReference>
<dbReference type="PANTHER" id="PTHR31672">
    <property type="entry name" value="BNACNNG10540D PROTEIN"/>
    <property type="match status" value="1"/>
</dbReference>
<dbReference type="Proteomes" id="UP000636709">
    <property type="component" value="Unassembled WGS sequence"/>
</dbReference>
<comment type="caution">
    <text evidence="2">The sequence shown here is derived from an EMBL/GenBank/DDBJ whole genome shotgun (WGS) entry which is preliminary data.</text>
</comment>
<feature type="domain" description="F-box" evidence="1">
    <location>
        <begin position="399"/>
        <end position="438"/>
    </location>
</feature>
<organism evidence="2 3">
    <name type="scientific">Digitaria exilis</name>
    <dbReference type="NCBI Taxonomy" id="1010633"/>
    <lineage>
        <taxon>Eukaryota</taxon>
        <taxon>Viridiplantae</taxon>
        <taxon>Streptophyta</taxon>
        <taxon>Embryophyta</taxon>
        <taxon>Tracheophyta</taxon>
        <taxon>Spermatophyta</taxon>
        <taxon>Magnoliopsida</taxon>
        <taxon>Liliopsida</taxon>
        <taxon>Poales</taxon>
        <taxon>Poaceae</taxon>
        <taxon>PACMAD clade</taxon>
        <taxon>Panicoideae</taxon>
        <taxon>Panicodae</taxon>
        <taxon>Paniceae</taxon>
        <taxon>Anthephorinae</taxon>
        <taxon>Digitaria</taxon>
    </lineage>
</organism>
<name>A0A834ZYZ0_9POAL</name>
<dbReference type="AlphaFoldDB" id="A0A834ZYZ0"/>
<dbReference type="EMBL" id="JACEFO010002928">
    <property type="protein sequence ID" value="KAF8645964.1"/>
    <property type="molecule type" value="Genomic_DNA"/>
</dbReference>
<dbReference type="SMART" id="SM00256">
    <property type="entry name" value="FBOX"/>
    <property type="match status" value="2"/>
</dbReference>
<dbReference type="InterPro" id="IPR006527">
    <property type="entry name" value="F-box-assoc_dom_typ1"/>
</dbReference>
<dbReference type="Pfam" id="PF07734">
    <property type="entry name" value="FBA_1"/>
    <property type="match status" value="1"/>
</dbReference>
<dbReference type="OrthoDB" id="671778at2759"/>
<dbReference type="NCBIfam" id="TIGR01640">
    <property type="entry name" value="F_box_assoc_1"/>
    <property type="match status" value="1"/>
</dbReference>
<dbReference type="InterPro" id="IPR050796">
    <property type="entry name" value="SCF_F-box_component"/>
</dbReference>
<sequence>MTEVLLRLPVKSILRFRAVCRAWAATLSSSDFCALHMARVSSSAQPNLLLVAPTTAACDATAVYSCSAASPPCATNLMLTLDGLKGDFVDGIAAQCRGLILLHDAVAPAYYVVNAATRAVTRLPSCDCECEDELDSSAGLGFDARAKEYKVMRLLNKPNDPGVSCEVYVLGGKHGDRWRPAAGRIPSSFSVTAHCAILVAGQRNRPPVLANGSLHWLIIDDSCRNIDLAASIITYSVTEETFGWVQSLPPCGTGTLEVHLVELDGCLCMVRDLRYGSQDCWNALEIWKLQDYATGVWSFDTRIDLSVNCGGISLVEPKVIRVLGATGDGRSVKKIIMATSDHIVLAYDSMSKNVETIFSVADTEICYPSGPIAIRICLFKETLAPVHRTQEEIFLSSPLAKATKEVLLRLPAKSVVQFKRVSKQWRRFIEDKSFIHSYSAHKRMEKRTKIMMVGKGSGRRKFFRFAPLEKWRSESANKDTWLDAKVVCSKPCHGLNLLITAEVNCLYNPCTGYCRTNSLSSSPSGGLILPDHAFAIGNKNVGLGFNPLNQEHVAVIMLYESKNFKSRQYSLACSVWHCRPGSGFQEHLVPPLPVNSMPPAYVDGVLYWMSDPLLGPSREYAIVSYDIGLEEFYVISCPPDINVANWSSRSTWNLFVVELGEKLCVVLADLKEDELVIWKLEYYGWEAAYVVCLKASPDYSLLSNVVMPLAVDPKDGRILLSTGRKMGFYDPVNETVEELYDADEILRTNKNTGVVSQGTQCQEPAMPFVPMIYEESLVSYPRISKDKFLR</sequence>
<accession>A0A834ZYZ0</accession>
<evidence type="ECO:0000313" key="2">
    <source>
        <dbReference type="EMBL" id="KAF8645964.1"/>
    </source>
</evidence>
<evidence type="ECO:0000313" key="3">
    <source>
        <dbReference type="Proteomes" id="UP000636709"/>
    </source>
</evidence>
<dbReference type="SUPFAM" id="SSF81383">
    <property type="entry name" value="F-box domain"/>
    <property type="match status" value="2"/>
</dbReference>
<dbReference type="PANTHER" id="PTHR31672:SF2">
    <property type="entry name" value="F-BOX DOMAIN-CONTAINING PROTEIN"/>
    <property type="match status" value="1"/>
</dbReference>
<evidence type="ECO:0000259" key="1">
    <source>
        <dbReference type="SMART" id="SM00256"/>
    </source>
</evidence>